<evidence type="ECO:0000256" key="1">
    <source>
        <dbReference type="SAM" id="MobiDB-lite"/>
    </source>
</evidence>
<protein>
    <recommendedName>
        <fullName evidence="5">DUF2631 domain-containing protein</fullName>
    </recommendedName>
</protein>
<keyword evidence="2" id="KW-1133">Transmembrane helix</keyword>
<organism evidence="3 4">
    <name type="scientific">Streptomyces paludis</name>
    <dbReference type="NCBI Taxonomy" id="2282738"/>
    <lineage>
        <taxon>Bacteria</taxon>
        <taxon>Bacillati</taxon>
        <taxon>Actinomycetota</taxon>
        <taxon>Actinomycetes</taxon>
        <taxon>Kitasatosporales</taxon>
        <taxon>Streptomycetaceae</taxon>
        <taxon>Streptomyces</taxon>
    </lineage>
</organism>
<evidence type="ECO:0000313" key="4">
    <source>
        <dbReference type="Proteomes" id="UP000253868"/>
    </source>
</evidence>
<keyword evidence="4" id="KW-1185">Reference proteome</keyword>
<reference evidence="4" key="1">
    <citation type="submission" date="2018-07" db="EMBL/GenBank/DDBJ databases">
        <authorList>
            <person name="Zhao J."/>
        </authorList>
    </citation>
    <scope>NUCLEOTIDE SEQUENCE [LARGE SCALE GENOMIC DNA]</scope>
    <source>
        <strain evidence="4">GSSD-12</strain>
    </source>
</reference>
<dbReference type="RefSeq" id="WP_114660972.1">
    <property type="nucleotide sequence ID" value="NZ_CP031194.1"/>
</dbReference>
<dbReference type="Proteomes" id="UP000253868">
    <property type="component" value="Chromosome"/>
</dbReference>
<dbReference type="OrthoDB" id="4247102at2"/>
<sequence length="83" mass="8836">MTPTEPYRPATAQQAGQVQQPAGASRDGLVRNLLWAVVVLSSTANVATNFGSAPAWTHLASGLVTTAAVAALVIRARRQRRRR</sequence>
<gene>
    <name evidence="3" type="ORF">DVK44_20560</name>
</gene>
<feature type="compositionally biased region" description="Low complexity" evidence="1">
    <location>
        <begin position="9"/>
        <end position="23"/>
    </location>
</feature>
<evidence type="ECO:0008006" key="5">
    <source>
        <dbReference type="Google" id="ProtNLM"/>
    </source>
</evidence>
<proteinExistence type="predicted"/>
<dbReference type="KEGG" id="spad:DVK44_20560"/>
<accession>A0A345HSG9</accession>
<evidence type="ECO:0000313" key="3">
    <source>
        <dbReference type="EMBL" id="AXG79643.1"/>
    </source>
</evidence>
<keyword evidence="2" id="KW-0812">Transmembrane</keyword>
<evidence type="ECO:0000256" key="2">
    <source>
        <dbReference type="SAM" id="Phobius"/>
    </source>
</evidence>
<feature type="transmembrane region" description="Helical" evidence="2">
    <location>
        <begin position="56"/>
        <end position="74"/>
    </location>
</feature>
<feature type="region of interest" description="Disordered" evidence="1">
    <location>
        <begin position="1"/>
        <end position="23"/>
    </location>
</feature>
<dbReference type="EMBL" id="CP031194">
    <property type="protein sequence ID" value="AXG79643.1"/>
    <property type="molecule type" value="Genomic_DNA"/>
</dbReference>
<name>A0A345HSG9_9ACTN</name>
<dbReference type="AlphaFoldDB" id="A0A345HSG9"/>
<keyword evidence="2" id="KW-0472">Membrane</keyword>